<dbReference type="InterPro" id="IPR002550">
    <property type="entry name" value="CNNM"/>
</dbReference>
<evidence type="ECO:0000313" key="14">
    <source>
        <dbReference type="Proteomes" id="UP000252167"/>
    </source>
</evidence>
<feature type="chain" id="PRO_5039301316" evidence="11">
    <location>
        <begin position="22"/>
        <end position="429"/>
    </location>
</feature>
<comment type="similarity">
    <text evidence="2">Belongs to the UPF0053 family.</text>
</comment>
<dbReference type="CDD" id="cd04590">
    <property type="entry name" value="CBS_pair_CorC_HlyC_assoc"/>
    <property type="match status" value="1"/>
</dbReference>
<dbReference type="EMBL" id="POAF01000001">
    <property type="protein sequence ID" value="RBM03824.1"/>
    <property type="molecule type" value="Genomic_DNA"/>
</dbReference>
<comment type="subcellular location">
    <subcellularLocation>
        <location evidence="1">Cell membrane</location>
        <topology evidence="1">Multi-pass membrane protein</topology>
    </subcellularLocation>
</comment>
<dbReference type="Pfam" id="PF00571">
    <property type="entry name" value="CBS"/>
    <property type="match status" value="2"/>
</dbReference>
<feature type="signal peptide" evidence="11">
    <location>
        <begin position="1"/>
        <end position="21"/>
    </location>
</feature>
<feature type="transmembrane region" description="Helical" evidence="10">
    <location>
        <begin position="86"/>
        <end position="105"/>
    </location>
</feature>
<name>A0A365YPC8_9MICC</name>
<reference evidence="13 14" key="1">
    <citation type="submission" date="2018-01" db="EMBL/GenBank/DDBJ databases">
        <title>Glutamicibacter soli strain NHPC-3 Whole genome sequence and assembly.</title>
        <authorList>
            <person name="Choudhury P."/>
            <person name="Gupta D."/>
            <person name="Sengupta K."/>
            <person name="Jawed A."/>
            <person name="Sultana N."/>
            <person name="Saha P."/>
        </authorList>
    </citation>
    <scope>NUCLEOTIDE SEQUENCE [LARGE SCALE GENOMIC DNA]</scope>
    <source>
        <strain evidence="13 14">NHPC-3</strain>
    </source>
</reference>
<dbReference type="InterPro" id="IPR036318">
    <property type="entry name" value="FAD-bd_PCMH-like_sf"/>
</dbReference>
<dbReference type="Proteomes" id="UP000252167">
    <property type="component" value="Unassembled WGS sequence"/>
</dbReference>
<dbReference type="SUPFAM" id="SSF56176">
    <property type="entry name" value="FAD-binding/transporter-associated domain-like"/>
    <property type="match status" value="1"/>
</dbReference>
<evidence type="ECO:0000256" key="8">
    <source>
        <dbReference type="ARBA" id="ARBA00023136"/>
    </source>
</evidence>
<evidence type="ECO:0000259" key="12">
    <source>
        <dbReference type="PROSITE" id="PS51371"/>
    </source>
</evidence>
<keyword evidence="11" id="KW-0732">Signal</keyword>
<organism evidence="13 14">
    <name type="scientific">Glutamicibacter soli</name>
    <dbReference type="NCBI Taxonomy" id="453836"/>
    <lineage>
        <taxon>Bacteria</taxon>
        <taxon>Bacillati</taxon>
        <taxon>Actinomycetota</taxon>
        <taxon>Actinomycetes</taxon>
        <taxon>Micrococcales</taxon>
        <taxon>Micrococcaceae</taxon>
        <taxon>Glutamicibacter</taxon>
    </lineage>
</organism>
<dbReference type="InterPro" id="IPR005170">
    <property type="entry name" value="Transptr-assoc_dom"/>
</dbReference>
<dbReference type="Pfam" id="PF03471">
    <property type="entry name" value="CorC_HlyC"/>
    <property type="match status" value="1"/>
</dbReference>
<keyword evidence="3" id="KW-1003">Cell membrane</keyword>
<sequence>MGILLLILAVVFIACSAVLTAADSAFYALSRHAAERLRADSESKALSAILDDTESHAQAIKFWRVWFETASAVSVALLVSTRVQNIWLAGLIATIAMAALGFVLVSMSPRRYGRSNAQRVVQATAPMVRLLRRALGPVANWLANIAKALSPGGTDEDGYLGKERLRDLVDRASEGEDLDEESAELISGVIDLEETNVRAVMVPRTDMVVLDPDHTFHSALDLFMASGYSRIPLIGEDSDDIRGIIYLKDLIGEIHGLQQAKDLLELARPVRFVPESKSAAELLQELQQESIHFAIVVDEYGGTAGLVTLEDLIEEIVGEIDDEYDRSRTELVENPDGSLFAVASASIDDVADHFDLLIDEEDVDTVGGLLSKALESVPVLGSTADVNGLRLTVVALAGRRNRIGKIHVERLAKDALDHIENDEESSDER</sequence>
<evidence type="ECO:0000256" key="4">
    <source>
        <dbReference type="ARBA" id="ARBA00022692"/>
    </source>
</evidence>
<dbReference type="PANTHER" id="PTHR22777:SF32">
    <property type="entry name" value="UPF0053 INNER MEMBRANE PROTEIN YFJD"/>
    <property type="match status" value="1"/>
</dbReference>
<accession>A0A365YPC8</accession>
<proteinExistence type="inferred from homology"/>
<evidence type="ECO:0000256" key="10">
    <source>
        <dbReference type="SAM" id="Phobius"/>
    </source>
</evidence>
<evidence type="ECO:0000313" key="13">
    <source>
        <dbReference type="EMBL" id="RBM03824.1"/>
    </source>
</evidence>
<keyword evidence="8 10" id="KW-0472">Membrane</keyword>
<evidence type="ECO:0000256" key="6">
    <source>
        <dbReference type="ARBA" id="ARBA00022989"/>
    </source>
</evidence>
<dbReference type="AlphaFoldDB" id="A0A365YPC8"/>
<dbReference type="InterPro" id="IPR016169">
    <property type="entry name" value="FAD-bd_PCMH_sub2"/>
</dbReference>
<protein>
    <submittedName>
        <fullName evidence="13">Ion transporter</fullName>
    </submittedName>
</protein>
<dbReference type="InterPro" id="IPR046342">
    <property type="entry name" value="CBS_dom_sf"/>
</dbReference>
<keyword evidence="6 10" id="KW-1133">Transmembrane helix</keyword>
<evidence type="ECO:0000256" key="9">
    <source>
        <dbReference type="PROSITE-ProRule" id="PRU00703"/>
    </source>
</evidence>
<gene>
    <name evidence="13" type="ORF">C1H84_00515</name>
</gene>
<dbReference type="GO" id="GO:0005886">
    <property type="term" value="C:plasma membrane"/>
    <property type="evidence" value="ECO:0007669"/>
    <property type="project" value="UniProtKB-SubCell"/>
</dbReference>
<comment type="caution">
    <text evidence="13">The sequence shown here is derived from an EMBL/GenBank/DDBJ whole genome shotgun (WGS) entry which is preliminary data.</text>
</comment>
<evidence type="ECO:0000256" key="1">
    <source>
        <dbReference type="ARBA" id="ARBA00004651"/>
    </source>
</evidence>
<dbReference type="PANTHER" id="PTHR22777">
    <property type="entry name" value="HEMOLYSIN-RELATED"/>
    <property type="match status" value="1"/>
</dbReference>
<keyword evidence="14" id="KW-1185">Reference proteome</keyword>
<dbReference type="PROSITE" id="PS51371">
    <property type="entry name" value="CBS"/>
    <property type="match status" value="2"/>
</dbReference>
<dbReference type="InterPro" id="IPR044751">
    <property type="entry name" value="Ion_transp-like_CBS"/>
</dbReference>
<dbReference type="Pfam" id="PF01595">
    <property type="entry name" value="CNNM"/>
    <property type="match status" value="1"/>
</dbReference>
<evidence type="ECO:0000256" key="2">
    <source>
        <dbReference type="ARBA" id="ARBA00006337"/>
    </source>
</evidence>
<dbReference type="InterPro" id="IPR000644">
    <property type="entry name" value="CBS_dom"/>
</dbReference>
<feature type="domain" description="CBS" evidence="12">
    <location>
        <begin position="201"/>
        <end position="263"/>
    </location>
</feature>
<keyword evidence="7 9" id="KW-0129">CBS domain</keyword>
<evidence type="ECO:0000256" key="5">
    <source>
        <dbReference type="ARBA" id="ARBA00022737"/>
    </source>
</evidence>
<dbReference type="Gene3D" id="3.30.465.10">
    <property type="match status" value="1"/>
</dbReference>
<dbReference type="Gene3D" id="3.10.580.10">
    <property type="entry name" value="CBS-domain"/>
    <property type="match status" value="1"/>
</dbReference>
<keyword evidence="5" id="KW-0677">Repeat</keyword>
<keyword evidence="4 10" id="KW-0812">Transmembrane</keyword>
<dbReference type="SUPFAM" id="SSF54631">
    <property type="entry name" value="CBS-domain pair"/>
    <property type="match status" value="1"/>
</dbReference>
<evidence type="ECO:0000256" key="3">
    <source>
        <dbReference type="ARBA" id="ARBA00022475"/>
    </source>
</evidence>
<evidence type="ECO:0000256" key="11">
    <source>
        <dbReference type="SAM" id="SignalP"/>
    </source>
</evidence>
<dbReference type="GO" id="GO:0050660">
    <property type="term" value="F:flavin adenine dinucleotide binding"/>
    <property type="evidence" value="ECO:0007669"/>
    <property type="project" value="InterPro"/>
</dbReference>
<dbReference type="SMART" id="SM01091">
    <property type="entry name" value="CorC_HlyC"/>
    <property type="match status" value="1"/>
</dbReference>
<evidence type="ECO:0000256" key="7">
    <source>
        <dbReference type="ARBA" id="ARBA00023122"/>
    </source>
</evidence>
<feature type="domain" description="CBS" evidence="12">
    <location>
        <begin position="266"/>
        <end position="323"/>
    </location>
</feature>
<dbReference type="FunFam" id="3.10.580.10:FF:000002">
    <property type="entry name" value="Magnesium/cobalt efflux protein CorC"/>
    <property type="match status" value="1"/>
</dbReference>
<dbReference type="RefSeq" id="WP_113606260.1">
    <property type="nucleotide sequence ID" value="NZ_JBNBOD010000001.1"/>
</dbReference>
<dbReference type="SMART" id="SM00116">
    <property type="entry name" value="CBS"/>
    <property type="match status" value="2"/>
</dbReference>